<dbReference type="EMBL" id="FN869859">
    <property type="protein sequence ID" value="CCC81292.1"/>
    <property type="molecule type" value="Genomic_DNA"/>
</dbReference>
<dbReference type="STRING" id="768679.TTX_0632"/>
<sequence>MFVSLEDILERVKAKTLKEGAPCAPGNIDIVLSDDLYLSGNTAVLKTPEGHRCLDIGILSEGIQSVAYLRIVKQAQFKTLEPPYVEISGDEDRYLVLGVYNNKVYMAEWSGIRLCCSWIVDISLDEYKKSYEILKTYI</sequence>
<dbReference type="PaxDb" id="768679-TTX_0632"/>
<reference evidence="1 2" key="1">
    <citation type="journal article" date="2011" name="PLoS ONE">
        <title>The complete genome sequence of Thermoproteus tenax: a physiologically versatile member of the Crenarchaeota.</title>
        <authorList>
            <person name="Siebers B."/>
            <person name="Zaparty M."/>
            <person name="Raddatz G."/>
            <person name="Tjaden B."/>
            <person name="Albers S.V."/>
            <person name="Bell S.D."/>
            <person name="Blombach F."/>
            <person name="Kletzin A."/>
            <person name="Kyrpides N."/>
            <person name="Lanz C."/>
            <person name="Plagens A."/>
            <person name="Rampp M."/>
            <person name="Rosinus A."/>
            <person name="von Jan M."/>
            <person name="Makarova K.S."/>
            <person name="Klenk H.P."/>
            <person name="Schuster S.C."/>
            <person name="Hensel R."/>
        </authorList>
    </citation>
    <scope>NUCLEOTIDE SEQUENCE [LARGE SCALE GENOMIC DNA]</scope>
    <source>
        <strain evidence="2">ATCC 35583 / DSM 2078 / JCM 9277 / NBRC 100435 / Kra 1</strain>
    </source>
</reference>
<dbReference type="GeneID" id="11263628"/>
<gene>
    <name evidence="1" type="ordered locus">TTX_0632</name>
</gene>
<protein>
    <submittedName>
        <fullName evidence="1">Uncharacterized protein</fullName>
    </submittedName>
</protein>
<proteinExistence type="predicted"/>
<dbReference type="RefSeq" id="WP_014126549.1">
    <property type="nucleotide sequence ID" value="NC_016070.1"/>
</dbReference>
<organism evidence="1 2">
    <name type="scientific">Thermoproteus tenax (strain ATCC 35583 / DSM 2078 / JCM 9277 / NBRC 100435 / Kra 1)</name>
    <dbReference type="NCBI Taxonomy" id="768679"/>
    <lineage>
        <taxon>Archaea</taxon>
        <taxon>Thermoproteota</taxon>
        <taxon>Thermoprotei</taxon>
        <taxon>Thermoproteales</taxon>
        <taxon>Thermoproteaceae</taxon>
        <taxon>Thermoproteus</taxon>
    </lineage>
</organism>
<dbReference type="AlphaFoldDB" id="G4RNZ8"/>
<evidence type="ECO:0000313" key="2">
    <source>
        <dbReference type="Proteomes" id="UP000002654"/>
    </source>
</evidence>
<accession>G4RNZ8</accession>
<keyword evidence="2" id="KW-1185">Reference proteome</keyword>
<evidence type="ECO:0000313" key="1">
    <source>
        <dbReference type="EMBL" id="CCC81292.1"/>
    </source>
</evidence>
<dbReference type="eggNOG" id="arCOG04014">
    <property type="taxonomic scope" value="Archaea"/>
</dbReference>
<name>G4RNZ8_THETK</name>
<dbReference type="HOGENOM" id="CLU_152351_0_0_2"/>
<dbReference type="KEGG" id="ttn:TTX_0632"/>
<dbReference type="Proteomes" id="UP000002654">
    <property type="component" value="Chromosome"/>
</dbReference>
<dbReference type="PATRIC" id="fig|768679.9.peg.645"/>